<keyword evidence="3" id="KW-1185">Reference proteome</keyword>
<reference evidence="4" key="1">
    <citation type="submission" date="2017-02" db="UniProtKB">
        <authorList>
            <consortium name="WormBaseParasite"/>
        </authorList>
    </citation>
    <scope>IDENTIFICATION</scope>
</reference>
<accession>A0A0N4XPQ0</accession>
<feature type="compositionally biased region" description="Polar residues" evidence="1">
    <location>
        <begin position="84"/>
        <end position="94"/>
    </location>
</feature>
<evidence type="ECO:0000313" key="4">
    <source>
        <dbReference type="WBParaSite" id="NBR_0000450201-mRNA-1"/>
    </source>
</evidence>
<feature type="region of interest" description="Disordered" evidence="1">
    <location>
        <begin position="80"/>
        <end position="108"/>
    </location>
</feature>
<protein>
    <submittedName>
        <fullName evidence="4">SHSP domain-containing protein</fullName>
    </submittedName>
</protein>
<feature type="region of interest" description="Disordered" evidence="1">
    <location>
        <begin position="1"/>
        <end position="55"/>
    </location>
</feature>
<evidence type="ECO:0000256" key="1">
    <source>
        <dbReference type="SAM" id="MobiDB-lite"/>
    </source>
</evidence>
<gene>
    <name evidence="2" type="ORF">NBR_LOCUS4504</name>
</gene>
<feature type="compositionally biased region" description="Basic and acidic residues" evidence="1">
    <location>
        <begin position="99"/>
        <end position="108"/>
    </location>
</feature>
<evidence type="ECO:0000313" key="3">
    <source>
        <dbReference type="Proteomes" id="UP000271162"/>
    </source>
</evidence>
<dbReference type="EMBL" id="UYSL01008563">
    <property type="protein sequence ID" value="VDL68093.1"/>
    <property type="molecule type" value="Genomic_DNA"/>
</dbReference>
<proteinExistence type="predicted"/>
<evidence type="ECO:0000313" key="2">
    <source>
        <dbReference type="EMBL" id="VDL68093.1"/>
    </source>
</evidence>
<name>A0A0N4XPQ0_NIPBR</name>
<feature type="compositionally biased region" description="Basic and acidic residues" evidence="1">
    <location>
        <begin position="16"/>
        <end position="31"/>
    </location>
</feature>
<sequence>MKADIRQHNDGTLIIRGEKIPSRKPLPRLERVSVPASGPCDRSADGGKLSRSQDGPMVACNEVALKSLRSRTIWPPHKELRTETGWQCGTSTENAGAAPRREKTGRLS</sequence>
<organism evidence="4">
    <name type="scientific">Nippostrongylus brasiliensis</name>
    <name type="common">Rat hookworm</name>
    <dbReference type="NCBI Taxonomy" id="27835"/>
    <lineage>
        <taxon>Eukaryota</taxon>
        <taxon>Metazoa</taxon>
        <taxon>Ecdysozoa</taxon>
        <taxon>Nematoda</taxon>
        <taxon>Chromadorea</taxon>
        <taxon>Rhabditida</taxon>
        <taxon>Rhabditina</taxon>
        <taxon>Rhabditomorpha</taxon>
        <taxon>Strongyloidea</taxon>
        <taxon>Heligmosomidae</taxon>
        <taxon>Nippostrongylus</taxon>
    </lineage>
</organism>
<dbReference type="AlphaFoldDB" id="A0A0N4XPQ0"/>
<dbReference type="Proteomes" id="UP000271162">
    <property type="component" value="Unassembled WGS sequence"/>
</dbReference>
<dbReference type="WBParaSite" id="NBR_0000450201-mRNA-1">
    <property type="protein sequence ID" value="NBR_0000450201-mRNA-1"/>
    <property type="gene ID" value="NBR_0000450201"/>
</dbReference>
<reference evidence="2 3" key="2">
    <citation type="submission" date="2018-11" db="EMBL/GenBank/DDBJ databases">
        <authorList>
            <consortium name="Pathogen Informatics"/>
        </authorList>
    </citation>
    <scope>NUCLEOTIDE SEQUENCE [LARGE SCALE GENOMIC DNA]</scope>
</reference>